<sequence>MNWKKFLLGNFDYTKTTKNGKYDVKINIQGGILPVIIIIALIAWLIIK</sequence>
<accession>A0AAW6Q2J8</accession>
<evidence type="ECO:0000313" key="4">
    <source>
        <dbReference type="Proteomes" id="UP001213566"/>
    </source>
</evidence>
<keyword evidence="1" id="KW-0472">Membrane</keyword>
<evidence type="ECO:0000313" key="2">
    <source>
        <dbReference type="EMBL" id="MDF4185927.1"/>
    </source>
</evidence>
<proteinExistence type="predicted"/>
<evidence type="ECO:0000313" key="5">
    <source>
        <dbReference type="Proteomes" id="UP001224533"/>
    </source>
</evidence>
<keyword evidence="1" id="KW-0812">Transmembrane</keyword>
<evidence type="ECO:0000256" key="1">
    <source>
        <dbReference type="SAM" id="Phobius"/>
    </source>
</evidence>
<feature type="transmembrane region" description="Helical" evidence="1">
    <location>
        <begin position="26"/>
        <end position="47"/>
    </location>
</feature>
<dbReference type="Proteomes" id="UP001224533">
    <property type="component" value="Chromosome"/>
</dbReference>
<protein>
    <recommendedName>
        <fullName evidence="6">Phage protein</fullName>
    </recommendedName>
</protein>
<gene>
    <name evidence="3" type="ORF">O2U02_06280</name>
    <name evidence="2" type="ORF">PV940_02625</name>
</gene>
<dbReference type="AlphaFoldDB" id="A0AAW6Q2J8"/>
<dbReference type="EMBL" id="CP114509">
    <property type="protein sequence ID" value="WHS17110.1"/>
    <property type="molecule type" value="Genomic_DNA"/>
</dbReference>
<evidence type="ECO:0000313" key="3">
    <source>
        <dbReference type="EMBL" id="WHS17110.1"/>
    </source>
</evidence>
<name>A0AAW6Q2J8_9LACO</name>
<organism evidence="2 4">
    <name type="scientific">Ligilactobacillus salivarius</name>
    <dbReference type="NCBI Taxonomy" id="1624"/>
    <lineage>
        <taxon>Bacteria</taxon>
        <taxon>Bacillati</taxon>
        <taxon>Bacillota</taxon>
        <taxon>Bacilli</taxon>
        <taxon>Lactobacillales</taxon>
        <taxon>Lactobacillaceae</taxon>
        <taxon>Ligilactobacillus</taxon>
    </lineage>
</organism>
<dbReference type="RefSeq" id="WP_003708158.1">
    <property type="nucleotide sequence ID" value="NZ_CP114509.1"/>
</dbReference>
<dbReference type="Proteomes" id="UP001213566">
    <property type="component" value="Unassembled WGS sequence"/>
</dbReference>
<evidence type="ECO:0008006" key="6">
    <source>
        <dbReference type="Google" id="ProtNLM"/>
    </source>
</evidence>
<reference evidence="3 5" key="1">
    <citation type="submission" date="2022-12" db="EMBL/GenBank/DDBJ databases">
        <title>Assessment of beneficial effects and identification of host adaptation-associated genes of Ligilactobacillus salivarius isolated from Meles meles.</title>
        <authorList>
            <person name="Wang Y."/>
        </authorList>
    </citation>
    <scope>NUCLEOTIDE SEQUENCE [LARGE SCALE GENOMIC DNA]</scope>
    <source>
        <strain evidence="3 5">S35</strain>
    </source>
</reference>
<keyword evidence="1" id="KW-1133">Transmembrane helix</keyword>
<reference evidence="2" key="2">
    <citation type="submission" date="2023-02" db="EMBL/GenBank/DDBJ databases">
        <title>Draft Whole-Genome Sequences of competitive exclusion Lactobacillus salivarius strains for Poultry.</title>
        <authorList>
            <person name="Ma L.M."/>
            <person name="Lopez-Guerra N."/>
            <person name="Zhang G."/>
        </authorList>
    </citation>
    <scope>NUCLEOTIDE SEQUENCE</scope>
    <source>
        <strain evidence="2">Salm-9</strain>
    </source>
</reference>
<dbReference type="EMBL" id="JARKHV010000002">
    <property type="protein sequence ID" value="MDF4185927.1"/>
    <property type="molecule type" value="Genomic_DNA"/>
</dbReference>